<dbReference type="EMBL" id="CP001014">
    <property type="protein sequence ID" value="ACB39527.1"/>
    <property type="molecule type" value="Genomic_DNA"/>
</dbReference>
<dbReference type="Proteomes" id="UP000001694">
    <property type="component" value="Chromosome"/>
</dbReference>
<dbReference type="InterPro" id="IPR002934">
    <property type="entry name" value="Polymerase_NTP_transf_dom"/>
</dbReference>
<dbReference type="PANTHER" id="PTHR43449">
    <property type="entry name" value="NUCLEOTIDYLTRANSFERASE"/>
    <property type="match status" value="1"/>
</dbReference>
<dbReference type="KEGG" id="tne:Tneu_0587"/>
<evidence type="ECO:0000313" key="3">
    <source>
        <dbReference type="Proteomes" id="UP000001694"/>
    </source>
</evidence>
<sequence>MPRDIISLVREVEAEREARFRQILEQLCRRATAVALFGSRARGDHTPLSDWDMLAVAAEGEYRVENTPVGQIVWAPLDRLEEALERSTILLDALADAKLLCGDPAALERARAAAAAYAAA</sequence>
<proteinExistence type="predicted"/>
<reference evidence="2" key="1">
    <citation type="submission" date="2008-03" db="EMBL/GenBank/DDBJ databases">
        <title>Complete sequence of Thermoproteus neutrophilus V24Sta.</title>
        <authorList>
            <consortium name="US DOE Joint Genome Institute"/>
            <person name="Copeland A."/>
            <person name="Lucas S."/>
            <person name="Lapidus A."/>
            <person name="Glavina del Rio T."/>
            <person name="Dalin E."/>
            <person name="Tice H."/>
            <person name="Bruce D."/>
            <person name="Goodwin L."/>
            <person name="Pitluck S."/>
            <person name="Sims D."/>
            <person name="Brettin T."/>
            <person name="Detter J.C."/>
            <person name="Han C."/>
            <person name="Kuske C.R."/>
            <person name="Schmutz J."/>
            <person name="Larimer F."/>
            <person name="Land M."/>
            <person name="Hauser L."/>
            <person name="Kyrpides N."/>
            <person name="Mikhailova N."/>
            <person name="Biddle J.F."/>
            <person name="Zhang Z."/>
            <person name="Fitz-Gibbon S.T."/>
            <person name="Lowe T.M."/>
            <person name="Saltikov C."/>
            <person name="House C.H."/>
            <person name="Richardson P."/>
        </authorList>
    </citation>
    <scope>NUCLEOTIDE SEQUENCE [LARGE SCALE GENOMIC DNA]</scope>
    <source>
        <strain evidence="2">V24Sta</strain>
    </source>
</reference>
<dbReference type="GeneID" id="6165569"/>
<dbReference type="AlphaFoldDB" id="B1YCL4"/>
<dbReference type="OrthoDB" id="9287at2157"/>
<dbReference type="CDD" id="cd05403">
    <property type="entry name" value="NT_KNTase_like"/>
    <property type="match status" value="1"/>
</dbReference>
<dbReference type="SUPFAM" id="SSF81301">
    <property type="entry name" value="Nucleotidyltransferase"/>
    <property type="match status" value="1"/>
</dbReference>
<evidence type="ECO:0000259" key="1">
    <source>
        <dbReference type="Pfam" id="PF01909"/>
    </source>
</evidence>
<dbReference type="InterPro" id="IPR043519">
    <property type="entry name" value="NT_sf"/>
</dbReference>
<dbReference type="PANTHER" id="PTHR43449:SF3">
    <property type="entry name" value="POLYMERASE NUCLEOTIDYL TRANSFERASE DOMAIN-CONTAINING PROTEIN"/>
    <property type="match status" value="1"/>
</dbReference>
<gene>
    <name evidence="2" type="ordered locus">Tneu_0587</name>
</gene>
<dbReference type="HOGENOM" id="CLU_136008_0_0_2"/>
<name>B1YCL4_PYRNV</name>
<evidence type="ECO:0000313" key="2">
    <source>
        <dbReference type="EMBL" id="ACB39527.1"/>
    </source>
</evidence>
<keyword evidence="3" id="KW-1185">Reference proteome</keyword>
<organism evidence="2 3">
    <name type="scientific">Pyrobaculum neutrophilum (strain DSM 2338 / JCM 9278 / NBRC 100436 / V24Sta)</name>
    <name type="common">Thermoproteus neutrophilus</name>
    <dbReference type="NCBI Taxonomy" id="444157"/>
    <lineage>
        <taxon>Archaea</taxon>
        <taxon>Thermoproteota</taxon>
        <taxon>Thermoprotei</taxon>
        <taxon>Thermoproteales</taxon>
        <taxon>Thermoproteaceae</taxon>
        <taxon>Pyrobaculum</taxon>
    </lineage>
</organism>
<protein>
    <submittedName>
        <fullName evidence="2">DNA polymerase beta domain protein region</fullName>
    </submittedName>
</protein>
<dbReference type="GO" id="GO:0016779">
    <property type="term" value="F:nucleotidyltransferase activity"/>
    <property type="evidence" value="ECO:0007669"/>
    <property type="project" value="InterPro"/>
</dbReference>
<dbReference type="Gene3D" id="3.30.460.10">
    <property type="entry name" value="Beta Polymerase, domain 2"/>
    <property type="match status" value="1"/>
</dbReference>
<feature type="domain" description="Polymerase nucleotidyl transferase" evidence="1">
    <location>
        <begin position="21"/>
        <end position="69"/>
    </location>
</feature>
<dbReference type="RefSeq" id="WP_012349947.1">
    <property type="nucleotide sequence ID" value="NC_010525.1"/>
</dbReference>
<dbReference type="Pfam" id="PF01909">
    <property type="entry name" value="NTP_transf_2"/>
    <property type="match status" value="1"/>
</dbReference>
<dbReference type="eggNOG" id="arCOG01204">
    <property type="taxonomic scope" value="Archaea"/>
</dbReference>
<accession>B1YCL4</accession>